<dbReference type="EMBL" id="QNRE01000011">
    <property type="protein sequence ID" value="RBO87462.1"/>
    <property type="molecule type" value="Genomic_DNA"/>
</dbReference>
<evidence type="ECO:0000259" key="2">
    <source>
        <dbReference type="Pfam" id="PF14534"/>
    </source>
</evidence>
<dbReference type="NCBIfam" id="TIGR02246">
    <property type="entry name" value="SgcJ/EcaC family oxidoreductase"/>
    <property type="match status" value="1"/>
</dbReference>
<keyword evidence="1" id="KW-1133">Transmembrane helix</keyword>
<dbReference type="SUPFAM" id="SSF54427">
    <property type="entry name" value="NTF2-like"/>
    <property type="match status" value="1"/>
</dbReference>
<sequence>MSVSELEQTRTTPSRTRRRHWPYVVAGVAGVAIAAGLGGYVWLTATSTVSQRGAEACAEVPGTAPNGLPDPESVAGVCATITGLTSAWAEHDAEAYGALFTEDATYTTFVGTYYSGRADIVDSHRALFAGPLDGTRLADRYLSLRFPTEDVAILVTRGDTYEGDPPATPGKVQTYTLVRDGDTWRVASFHNSQRGKLMERIQFLLFPDSRPAAER</sequence>
<dbReference type="Gene3D" id="3.10.450.50">
    <property type="match status" value="1"/>
</dbReference>
<evidence type="ECO:0000256" key="1">
    <source>
        <dbReference type="SAM" id="Phobius"/>
    </source>
</evidence>
<keyword evidence="4" id="KW-1185">Reference proteome</keyword>
<protein>
    <submittedName>
        <fullName evidence="3">Uncharacterized protein (TIGR02246 family)</fullName>
    </submittedName>
</protein>
<dbReference type="Pfam" id="PF14534">
    <property type="entry name" value="DUF4440"/>
    <property type="match status" value="1"/>
</dbReference>
<dbReference type="Proteomes" id="UP000252586">
    <property type="component" value="Unassembled WGS sequence"/>
</dbReference>
<accession>A0A366DBL9</accession>
<evidence type="ECO:0000313" key="4">
    <source>
        <dbReference type="Proteomes" id="UP000252586"/>
    </source>
</evidence>
<comment type="caution">
    <text evidence="3">The sequence shown here is derived from an EMBL/GenBank/DDBJ whole genome shotgun (WGS) entry which is preliminary data.</text>
</comment>
<dbReference type="InterPro" id="IPR027843">
    <property type="entry name" value="DUF4440"/>
</dbReference>
<feature type="domain" description="DUF4440" evidence="2">
    <location>
        <begin position="79"/>
        <end position="186"/>
    </location>
</feature>
<proteinExistence type="predicted"/>
<evidence type="ECO:0000313" key="3">
    <source>
        <dbReference type="EMBL" id="RBO87462.1"/>
    </source>
</evidence>
<gene>
    <name evidence="3" type="ORF">DFR74_111168</name>
</gene>
<dbReference type="STRING" id="1210090.GCA_001613185_01495"/>
<dbReference type="InterPro" id="IPR032710">
    <property type="entry name" value="NTF2-like_dom_sf"/>
</dbReference>
<keyword evidence="1" id="KW-0472">Membrane</keyword>
<feature type="transmembrane region" description="Helical" evidence="1">
    <location>
        <begin position="21"/>
        <end position="43"/>
    </location>
</feature>
<dbReference type="InterPro" id="IPR011944">
    <property type="entry name" value="Steroid_delta5-4_isomerase"/>
</dbReference>
<dbReference type="AlphaFoldDB" id="A0A366DBL9"/>
<dbReference type="OrthoDB" id="2887901at2"/>
<dbReference type="RefSeq" id="WP_084537406.1">
    <property type="nucleotide sequence ID" value="NZ_QNRE01000011.1"/>
</dbReference>
<organism evidence="3 4">
    <name type="scientific">Nocardia puris</name>
    <dbReference type="NCBI Taxonomy" id="208602"/>
    <lineage>
        <taxon>Bacteria</taxon>
        <taxon>Bacillati</taxon>
        <taxon>Actinomycetota</taxon>
        <taxon>Actinomycetes</taxon>
        <taxon>Mycobacteriales</taxon>
        <taxon>Nocardiaceae</taxon>
        <taxon>Nocardia</taxon>
    </lineage>
</organism>
<name>A0A366DBL9_9NOCA</name>
<keyword evidence="1" id="KW-0812">Transmembrane</keyword>
<reference evidence="3 4" key="1">
    <citation type="submission" date="2018-06" db="EMBL/GenBank/DDBJ databases">
        <title>Genomic Encyclopedia of Type Strains, Phase IV (KMG-IV): sequencing the most valuable type-strain genomes for metagenomic binning, comparative biology and taxonomic classification.</title>
        <authorList>
            <person name="Goeker M."/>
        </authorList>
    </citation>
    <scope>NUCLEOTIDE SEQUENCE [LARGE SCALE GENOMIC DNA]</scope>
    <source>
        <strain evidence="3 4">DSM 44599</strain>
    </source>
</reference>